<feature type="transmembrane region" description="Helical" evidence="1">
    <location>
        <begin position="255"/>
        <end position="272"/>
    </location>
</feature>
<evidence type="ECO:0008006" key="4">
    <source>
        <dbReference type="Google" id="ProtNLM"/>
    </source>
</evidence>
<protein>
    <recommendedName>
        <fullName evidence="4">DUF4129 domain-containing protein</fullName>
    </recommendedName>
</protein>
<sequence length="396" mass="45184">MNNKGMLLTFSLNYSFDSLLLYLIVISLLPFSLTLFLKFFALYVLGCLPFVLLFTFSIKMTVGKIILLSPVAFGIAYLFGFGAPFSFLVAGIIAWRAWANWSEPIKQDMEVIWLVSFVLAFFQYIFFPNISEALLLIPTVQLAYLILLKSYHRNLNDGKPGFQNTKQGILSLLVLLSSSVAAYLAFPFFSFLFKNLMSVLFYAVFTILSKPLFFLYSLLPISDGGKRRAEAFAGSFKGSKKVKGLPHVSPFHNQWILWIICAAILLALLIYFRRRILSVLGQTISSQSIQPIMPGEKPAHKRSRFWKTPADEARKVYIQFEKRMTKLGGGRAYDESVTEWLHRLDLSKTAIEIVSTFYNKVRYGGLSLDSEELAFFKKETRNLAGEFKNRNREEKT</sequence>
<dbReference type="RefSeq" id="WP_248251724.1">
    <property type="nucleotide sequence ID" value="NZ_JAIWJX010000002.1"/>
</dbReference>
<feature type="transmembrane region" description="Helical" evidence="1">
    <location>
        <begin position="65"/>
        <end position="98"/>
    </location>
</feature>
<feature type="transmembrane region" description="Helical" evidence="1">
    <location>
        <begin position="110"/>
        <end position="127"/>
    </location>
</feature>
<reference evidence="2" key="1">
    <citation type="submission" date="2021-09" db="EMBL/GenBank/DDBJ databases">
        <title>Genome analysis of Fictibacillus sp. KIGAM418 isolated from marine sediment.</title>
        <authorList>
            <person name="Seo M.-J."/>
            <person name="Cho E.-S."/>
            <person name="Hwang C.Y."/>
        </authorList>
    </citation>
    <scope>NUCLEOTIDE SEQUENCE</scope>
    <source>
        <strain evidence="2">KIGAM418</strain>
    </source>
</reference>
<feature type="transmembrane region" description="Helical" evidence="1">
    <location>
        <begin position="39"/>
        <end position="58"/>
    </location>
</feature>
<feature type="transmembrane region" description="Helical" evidence="1">
    <location>
        <begin position="199"/>
        <end position="219"/>
    </location>
</feature>
<dbReference type="AlphaFoldDB" id="A0A9X2BFW2"/>
<evidence type="ECO:0000313" key="2">
    <source>
        <dbReference type="EMBL" id="MCK6255988.1"/>
    </source>
</evidence>
<name>A0A9X2BFW2_9BACL</name>
<accession>A0A9X2BFW2</accession>
<keyword evidence="1" id="KW-0812">Transmembrane</keyword>
<keyword evidence="3" id="KW-1185">Reference proteome</keyword>
<gene>
    <name evidence="2" type="ORF">LCY76_05135</name>
</gene>
<dbReference type="EMBL" id="JAIWJX010000002">
    <property type="protein sequence ID" value="MCK6255988.1"/>
    <property type="molecule type" value="Genomic_DNA"/>
</dbReference>
<evidence type="ECO:0000313" key="3">
    <source>
        <dbReference type="Proteomes" id="UP001139011"/>
    </source>
</evidence>
<feature type="transmembrane region" description="Helical" evidence="1">
    <location>
        <begin position="172"/>
        <end position="192"/>
    </location>
</feature>
<feature type="transmembrane region" description="Helical" evidence="1">
    <location>
        <begin position="12"/>
        <end position="33"/>
    </location>
</feature>
<keyword evidence="1" id="KW-0472">Membrane</keyword>
<feature type="transmembrane region" description="Helical" evidence="1">
    <location>
        <begin position="134"/>
        <end position="152"/>
    </location>
</feature>
<comment type="caution">
    <text evidence="2">The sequence shown here is derived from an EMBL/GenBank/DDBJ whole genome shotgun (WGS) entry which is preliminary data.</text>
</comment>
<keyword evidence="1" id="KW-1133">Transmembrane helix</keyword>
<organism evidence="2 3">
    <name type="scientific">Fictibacillus marinisediminis</name>
    <dbReference type="NCBI Taxonomy" id="2878389"/>
    <lineage>
        <taxon>Bacteria</taxon>
        <taxon>Bacillati</taxon>
        <taxon>Bacillota</taxon>
        <taxon>Bacilli</taxon>
        <taxon>Bacillales</taxon>
        <taxon>Fictibacillaceae</taxon>
        <taxon>Fictibacillus</taxon>
    </lineage>
</organism>
<dbReference type="Proteomes" id="UP001139011">
    <property type="component" value="Unassembled WGS sequence"/>
</dbReference>
<evidence type="ECO:0000256" key="1">
    <source>
        <dbReference type="SAM" id="Phobius"/>
    </source>
</evidence>
<proteinExistence type="predicted"/>